<evidence type="ECO:0000256" key="1">
    <source>
        <dbReference type="ARBA" id="ARBA00004651"/>
    </source>
</evidence>
<organism evidence="18 19">
    <name type="scientific">Phyllobacterium bourgognense</name>
    <dbReference type="NCBI Taxonomy" id="314236"/>
    <lineage>
        <taxon>Bacteria</taxon>
        <taxon>Pseudomonadati</taxon>
        <taxon>Pseudomonadota</taxon>
        <taxon>Alphaproteobacteria</taxon>
        <taxon>Hyphomicrobiales</taxon>
        <taxon>Phyllobacteriaceae</taxon>
        <taxon>Phyllobacterium</taxon>
    </lineage>
</organism>
<dbReference type="PIRSF" id="PIRSF000292">
    <property type="entry name" value="Ubi_od_II"/>
    <property type="match status" value="1"/>
</dbReference>
<evidence type="ECO:0000256" key="6">
    <source>
        <dbReference type="ARBA" id="ARBA00022692"/>
    </source>
</evidence>
<dbReference type="Pfam" id="PF06481">
    <property type="entry name" value="COX_ARM"/>
    <property type="match status" value="1"/>
</dbReference>
<dbReference type="InterPro" id="IPR010514">
    <property type="entry name" value="COX_ARM"/>
</dbReference>
<dbReference type="InterPro" id="IPR034227">
    <property type="entry name" value="CuRO_UO_II"/>
</dbReference>
<evidence type="ECO:0000256" key="10">
    <source>
        <dbReference type="ARBA" id="ARBA00023002"/>
    </source>
</evidence>
<dbReference type="InterPro" id="IPR036257">
    <property type="entry name" value="Cyt_c_oxidase_su2_TM_sf"/>
</dbReference>
<dbReference type="InterPro" id="IPR002429">
    <property type="entry name" value="CcO_II-like_C"/>
</dbReference>
<keyword evidence="8 14" id="KW-0249">Electron transport</keyword>
<sequence length="284" mass="30583">MSDVAGSYWRSGVLDPQGPVGAAQNTILLNATTIMLAVVIPVILLTLGFAWWFRHSNARARYMPDWSYSGRIELIVWSIPALVVLFLGGIAWVGSHDLDPGKQIASNAAPLNVQVVSLDWKWLFIYPDLGVASVNSIVVPAGVPIRFQLTSATVMNSFFVPQLGSQIYTMEGMTTRLNLLADKPGKYPGLSAQFSGEGFSDMRFVVEAMPQQAFDQWTADTRAAGGNLDKASYMQLARPSSAVASSTFGQVEQNLFNDIVNSNNPVSGMSPAGHHSAPSISDGT</sequence>
<dbReference type="InterPro" id="IPR045187">
    <property type="entry name" value="CcO_II"/>
</dbReference>
<evidence type="ECO:0000256" key="9">
    <source>
        <dbReference type="ARBA" id="ARBA00022989"/>
    </source>
</evidence>
<evidence type="ECO:0000256" key="4">
    <source>
        <dbReference type="ARBA" id="ARBA00022475"/>
    </source>
</evidence>
<dbReference type="SUPFAM" id="SSF49503">
    <property type="entry name" value="Cupredoxins"/>
    <property type="match status" value="1"/>
</dbReference>
<dbReference type="PROSITE" id="PS50857">
    <property type="entry name" value="COX2_CUA"/>
    <property type="match status" value="1"/>
</dbReference>
<evidence type="ECO:0000256" key="14">
    <source>
        <dbReference type="PIRNR" id="PIRNR000292"/>
    </source>
</evidence>
<keyword evidence="3 14" id="KW-0813">Transport</keyword>
<dbReference type="GO" id="GO:0009486">
    <property type="term" value="F:cytochrome bo3 ubiquinol oxidase activity"/>
    <property type="evidence" value="ECO:0007669"/>
    <property type="project" value="InterPro"/>
</dbReference>
<evidence type="ECO:0000256" key="2">
    <source>
        <dbReference type="ARBA" id="ARBA00007866"/>
    </source>
</evidence>
<keyword evidence="7" id="KW-0732">Signal</keyword>
<evidence type="ECO:0000259" key="17">
    <source>
        <dbReference type="PROSITE" id="PS50999"/>
    </source>
</evidence>
<dbReference type="PROSITE" id="PS50999">
    <property type="entry name" value="COX2_TM"/>
    <property type="match status" value="1"/>
</dbReference>
<dbReference type="NCBIfam" id="TIGR01433">
    <property type="entry name" value="CyoA"/>
    <property type="match status" value="1"/>
</dbReference>
<dbReference type="PANTHER" id="PTHR22888:SF18">
    <property type="entry name" value="CYTOCHROME BO(3) UBIQUINOL OXIDASE SUBUNIT 2"/>
    <property type="match status" value="1"/>
</dbReference>
<feature type="domain" description="Cytochrome oxidase subunit II transmembrane region profile" evidence="17">
    <location>
        <begin position="5"/>
        <end position="102"/>
    </location>
</feature>
<evidence type="ECO:0000256" key="8">
    <source>
        <dbReference type="ARBA" id="ARBA00022982"/>
    </source>
</evidence>
<evidence type="ECO:0000259" key="16">
    <source>
        <dbReference type="PROSITE" id="PS50857"/>
    </source>
</evidence>
<keyword evidence="9 15" id="KW-1133">Transmembrane helix</keyword>
<dbReference type="Proteomes" id="UP000253324">
    <property type="component" value="Unassembled WGS sequence"/>
</dbReference>
<dbReference type="AlphaFoldDB" id="A0A368YMY7"/>
<feature type="domain" description="Cytochrome oxidase subunit II copper A binding" evidence="16">
    <location>
        <begin position="108"/>
        <end position="220"/>
    </location>
</feature>
<comment type="similarity">
    <text evidence="2 14">Belongs to the cytochrome c oxidase subunit 2 family.</text>
</comment>
<dbReference type="PANTHER" id="PTHR22888">
    <property type="entry name" value="CYTOCHROME C OXIDASE, SUBUNIT II"/>
    <property type="match status" value="1"/>
</dbReference>
<dbReference type="InterPro" id="IPR006333">
    <property type="entry name" value="Cyt_o_ubiquinol_oxidase_su2"/>
</dbReference>
<reference evidence="18 19" key="1">
    <citation type="submission" date="2018-07" db="EMBL/GenBank/DDBJ databases">
        <title>Genomic Encyclopedia of Type Strains, Phase III (KMG-III): the genomes of soil and plant-associated and newly described type strains.</title>
        <authorList>
            <person name="Whitman W."/>
        </authorList>
    </citation>
    <scope>NUCLEOTIDE SEQUENCE [LARGE SCALE GENOMIC DNA]</scope>
    <source>
        <strain evidence="18 19">31-25a</strain>
    </source>
</reference>
<dbReference type="GO" id="GO:0005507">
    <property type="term" value="F:copper ion binding"/>
    <property type="evidence" value="ECO:0007669"/>
    <property type="project" value="InterPro"/>
</dbReference>
<dbReference type="EMBL" id="QPJM01000010">
    <property type="protein sequence ID" value="RCW81582.1"/>
    <property type="molecule type" value="Genomic_DNA"/>
</dbReference>
<proteinExistence type="inferred from homology"/>
<dbReference type="OrthoDB" id="9783445at2"/>
<evidence type="ECO:0000313" key="18">
    <source>
        <dbReference type="EMBL" id="RCW81582.1"/>
    </source>
</evidence>
<dbReference type="InterPro" id="IPR011759">
    <property type="entry name" value="Cyt_c_oxidase_su2_TM_dom"/>
</dbReference>
<keyword evidence="6 15" id="KW-0812">Transmembrane</keyword>
<evidence type="ECO:0000256" key="13">
    <source>
        <dbReference type="ARBA" id="ARBA00023288"/>
    </source>
</evidence>
<keyword evidence="11 14" id="KW-0472">Membrane</keyword>
<keyword evidence="19" id="KW-1185">Reference proteome</keyword>
<feature type="transmembrane region" description="Helical" evidence="15">
    <location>
        <begin position="27"/>
        <end position="53"/>
    </location>
</feature>
<evidence type="ECO:0000256" key="11">
    <source>
        <dbReference type="ARBA" id="ARBA00023136"/>
    </source>
</evidence>
<dbReference type="GO" id="GO:0042773">
    <property type="term" value="P:ATP synthesis coupled electron transport"/>
    <property type="evidence" value="ECO:0007669"/>
    <property type="project" value="TreeGrafter"/>
</dbReference>
<evidence type="ECO:0000256" key="3">
    <source>
        <dbReference type="ARBA" id="ARBA00022448"/>
    </source>
</evidence>
<dbReference type="Gene3D" id="1.10.287.90">
    <property type="match status" value="1"/>
</dbReference>
<dbReference type="InterPro" id="IPR008972">
    <property type="entry name" value="Cupredoxin"/>
</dbReference>
<dbReference type="GO" id="GO:0004129">
    <property type="term" value="F:cytochrome-c oxidase activity"/>
    <property type="evidence" value="ECO:0007669"/>
    <property type="project" value="UniProtKB-UniRule"/>
</dbReference>
<dbReference type="GO" id="GO:0005886">
    <property type="term" value="C:plasma membrane"/>
    <property type="evidence" value="ECO:0007669"/>
    <property type="project" value="UniProtKB-SubCell"/>
</dbReference>
<dbReference type="PRINTS" id="PR01166">
    <property type="entry name" value="CYCOXIDASEII"/>
</dbReference>
<keyword evidence="5 14" id="KW-0679">Respiratory chain</keyword>
<evidence type="ECO:0000256" key="5">
    <source>
        <dbReference type="ARBA" id="ARBA00022660"/>
    </source>
</evidence>
<keyword evidence="13" id="KW-0449">Lipoprotein</keyword>
<dbReference type="GO" id="GO:0016682">
    <property type="term" value="F:oxidoreductase activity, acting on diphenols and related substances as donors, oxygen as acceptor"/>
    <property type="evidence" value="ECO:0007669"/>
    <property type="project" value="InterPro"/>
</dbReference>
<keyword evidence="12" id="KW-0564">Palmitate</keyword>
<dbReference type="Gene3D" id="2.60.40.420">
    <property type="entry name" value="Cupredoxins - blue copper proteins"/>
    <property type="match status" value="1"/>
</dbReference>
<protein>
    <recommendedName>
        <fullName evidence="14">Ubiquinol oxidase subunit 2</fullName>
    </recommendedName>
</protein>
<evidence type="ECO:0000313" key="19">
    <source>
        <dbReference type="Proteomes" id="UP000253324"/>
    </source>
</evidence>
<feature type="transmembrane region" description="Helical" evidence="15">
    <location>
        <begin position="74"/>
        <end position="94"/>
    </location>
</feature>
<dbReference type="RefSeq" id="WP_114431185.1">
    <property type="nucleotide sequence ID" value="NZ_QPJM01000010.1"/>
</dbReference>
<accession>A0A368YMY7</accession>
<dbReference type="Pfam" id="PF00116">
    <property type="entry name" value="COX2"/>
    <property type="match status" value="1"/>
</dbReference>
<name>A0A368YMY7_9HYPH</name>
<evidence type="ECO:0000256" key="12">
    <source>
        <dbReference type="ARBA" id="ARBA00023139"/>
    </source>
</evidence>
<dbReference type="CDD" id="cd04212">
    <property type="entry name" value="CuRO_UO_II"/>
    <property type="match status" value="1"/>
</dbReference>
<dbReference type="SUPFAM" id="SSF81464">
    <property type="entry name" value="Cytochrome c oxidase subunit II-like, transmembrane region"/>
    <property type="match status" value="1"/>
</dbReference>
<comment type="subcellular location">
    <subcellularLocation>
        <location evidence="1">Cell membrane</location>
        <topology evidence="1">Multi-pass membrane protein</topology>
    </subcellularLocation>
</comment>
<comment type="caution">
    <text evidence="18">The sequence shown here is derived from an EMBL/GenBank/DDBJ whole genome shotgun (WGS) entry which is preliminary data.</text>
</comment>
<keyword evidence="4 14" id="KW-1003">Cell membrane</keyword>
<evidence type="ECO:0000256" key="15">
    <source>
        <dbReference type="SAM" id="Phobius"/>
    </source>
</evidence>
<gene>
    <name evidence="18" type="ORF">C7476_110136</name>
</gene>
<keyword evidence="10 14" id="KW-0560">Oxidoreductase</keyword>
<evidence type="ECO:0000256" key="7">
    <source>
        <dbReference type="ARBA" id="ARBA00022729"/>
    </source>
</evidence>